<dbReference type="InParanoid" id="S8DRA0"/>
<sequence>MTSSAPDPILPSFLISPSAAQEFIAWQSAEIARLRAHTDQLETRELVAGLKDELVNRTAEHGDASKASAVKRCFPDYPNITDTLKQPKYDSLIKEIREDVIQCKNNISELNNRLKRVGEMLQECADGALQACRVATKEIAKRDSGSTELTKELESTRRALERFRVPELVLTARWEDGGVTVLGRDGDPEESVTEDVEVEERLSPSTPSSQVSFGQEEPDADAEPHTEEDEADITNIPRAPDDARIEEEPTLPASPPDALPNAEPANAVVASASLASEASTDFVHISLPDPRCRGKGQDEDARSTGSDSEIVLPSGSETPPTPPPSAKASPSFGSFGGGAFGRWADHVGVAGTRTIKDLYKPLPDIEDSELTSSIRDELISSRMKAKRRHPEQWEPQEFIGKFFGLWYYFGTYSFAGEPVPVTKEEFIQLSYKDKEAFVTEYKLCRSSSAVSREDR</sequence>
<reference evidence="2 3" key="1">
    <citation type="journal article" date="2012" name="Science">
        <title>The Paleozoic origin of enzymatic lignin decomposition reconstructed from 31 fungal genomes.</title>
        <authorList>
            <person name="Floudas D."/>
            <person name="Binder M."/>
            <person name="Riley R."/>
            <person name="Barry K."/>
            <person name="Blanchette R.A."/>
            <person name="Henrissat B."/>
            <person name="Martinez A.T."/>
            <person name="Otillar R."/>
            <person name="Spatafora J.W."/>
            <person name="Yadav J.S."/>
            <person name="Aerts A."/>
            <person name="Benoit I."/>
            <person name="Boyd A."/>
            <person name="Carlson A."/>
            <person name="Copeland A."/>
            <person name="Coutinho P.M."/>
            <person name="de Vries R.P."/>
            <person name="Ferreira P."/>
            <person name="Findley K."/>
            <person name="Foster B."/>
            <person name="Gaskell J."/>
            <person name="Glotzer D."/>
            <person name="Gorecki P."/>
            <person name="Heitman J."/>
            <person name="Hesse C."/>
            <person name="Hori C."/>
            <person name="Igarashi K."/>
            <person name="Jurgens J.A."/>
            <person name="Kallen N."/>
            <person name="Kersten P."/>
            <person name="Kohler A."/>
            <person name="Kuees U."/>
            <person name="Kumar T.K.A."/>
            <person name="Kuo A."/>
            <person name="LaButti K."/>
            <person name="Larrondo L.F."/>
            <person name="Lindquist E."/>
            <person name="Ling A."/>
            <person name="Lombard V."/>
            <person name="Lucas S."/>
            <person name="Lundell T."/>
            <person name="Martin R."/>
            <person name="McLaughlin D.J."/>
            <person name="Morgenstern I."/>
            <person name="Morin E."/>
            <person name="Murat C."/>
            <person name="Nagy L.G."/>
            <person name="Nolan M."/>
            <person name="Ohm R.A."/>
            <person name="Patyshakuliyeva A."/>
            <person name="Rokas A."/>
            <person name="Ruiz-Duenas F.J."/>
            <person name="Sabat G."/>
            <person name="Salamov A."/>
            <person name="Samejima M."/>
            <person name="Schmutz J."/>
            <person name="Slot J.C."/>
            <person name="St John F."/>
            <person name="Stenlid J."/>
            <person name="Sun H."/>
            <person name="Sun S."/>
            <person name="Syed K."/>
            <person name="Tsang A."/>
            <person name="Wiebenga A."/>
            <person name="Young D."/>
            <person name="Pisabarro A."/>
            <person name="Eastwood D.C."/>
            <person name="Martin F."/>
            <person name="Cullen D."/>
            <person name="Grigoriev I.V."/>
            <person name="Hibbett D.S."/>
        </authorList>
    </citation>
    <scope>NUCLEOTIDE SEQUENCE</scope>
    <source>
        <strain evidence="3">FP-58527</strain>
    </source>
</reference>
<organism evidence="2 3">
    <name type="scientific">Fomitopsis schrenkii</name>
    <name type="common">Brown rot fungus</name>
    <dbReference type="NCBI Taxonomy" id="2126942"/>
    <lineage>
        <taxon>Eukaryota</taxon>
        <taxon>Fungi</taxon>
        <taxon>Dikarya</taxon>
        <taxon>Basidiomycota</taxon>
        <taxon>Agaricomycotina</taxon>
        <taxon>Agaricomycetes</taxon>
        <taxon>Polyporales</taxon>
        <taxon>Fomitopsis</taxon>
    </lineage>
</organism>
<dbReference type="AlphaFoldDB" id="S8DRA0"/>
<evidence type="ECO:0000313" key="2">
    <source>
        <dbReference type="EMBL" id="EPS95202.1"/>
    </source>
</evidence>
<feature type="compositionally biased region" description="Acidic residues" evidence="1">
    <location>
        <begin position="216"/>
        <end position="232"/>
    </location>
</feature>
<dbReference type="Proteomes" id="UP000015241">
    <property type="component" value="Unassembled WGS sequence"/>
</dbReference>
<name>S8DRA0_FOMSC</name>
<keyword evidence="3" id="KW-1185">Reference proteome</keyword>
<dbReference type="EMBL" id="KE504212">
    <property type="protein sequence ID" value="EPS95202.1"/>
    <property type="molecule type" value="Genomic_DNA"/>
</dbReference>
<accession>S8DRA0</accession>
<dbReference type="HOGENOM" id="CLU_601334_0_0_1"/>
<protein>
    <submittedName>
        <fullName evidence="2">Uncharacterized protein</fullName>
    </submittedName>
</protein>
<feature type="region of interest" description="Disordered" evidence="1">
    <location>
        <begin position="179"/>
        <end position="241"/>
    </location>
</feature>
<dbReference type="OrthoDB" id="10641297at2759"/>
<proteinExistence type="predicted"/>
<gene>
    <name evidence="2" type="ORF">FOMPIDRAFT_1019575</name>
</gene>
<feature type="compositionally biased region" description="Polar residues" evidence="1">
    <location>
        <begin position="203"/>
        <end position="213"/>
    </location>
</feature>
<evidence type="ECO:0000313" key="3">
    <source>
        <dbReference type="Proteomes" id="UP000015241"/>
    </source>
</evidence>
<feature type="region of interest" description="Disordered" evidence="1">
    <location>
        <begin position="285"/>
        <end position="332"/>
    </location>
</feature>
<feature type="compositionally biased region" description="Acidic residues" evidence="1">
    <location>
        <begin position="187"/>
        <end position="198"/>
    </location>
</feature>
<evidence type="ECO:0000256" key="1">
    <source>
        <dbReference type="SAM" id="MobiDB-lite"/>
    </source>
</evidence>
<feature type="compositionally biased region" description="Basic and acidic residues" evidence="1">
    <location>
        <begin position="290"/>
        <end position="302"/>
    </location>
</feature>